<dbReference type="Proteomes" id="UP000665026">
    <property type="component" value="Chromosome"/>
</dbReference>
<sequence>MTDIKDFARADVLARMPEYSKWCRQIWDYGETAWREYQSAAFYVDLLRREGFDVEEASAGMPTAFCATWSNGDGPTIGGYAEYDGIPGNCQAAEPQKAPRAGLSEHAGGHTDPHSALGISSLAGFLATKAAMEKHNIPGRLKFFGEPAEKLRGSKPLHAAAGYYDDLDAALSFHPFYMAPLCNTVRWDTHCGAAYGVIYEFTCEEPETWMASDDGSPIPASHASARAPGATDAMVQMYTNAKALREHIMAAGQSWSMNETILTHGQATADNIPAQIAQIQYFIRISEISDADHIIAGLDHIAEQAAQLCHCTWRKHWVAKSRPGLANHALAQATYANLETVGAPQWGEEAKAFARQIQSNLGMEPMAEPFSPMISTLTPPQEAEAKLREILPPSQKNFTSDDYTEYCWHAPTVRLYIGRPALAAPKGTAYPAWAMNALGGDPACIDPMIECAAQTLAMTALDCLTDPNLLSKATEEFKHRTGGGIGGTDWIAPLADYAPPINFKWPEYVTTDRGRDWVIPTR</sequence>
<dbReference type="GO" id="GO:0046657">
    <property type="term" value="P:folic acid catabolic process"/>
    <property type="evidence" value="ECO:0007669"/>
    <property type="project" value="TreeGrafter"/>
</dbReference>
<evidence type="ECO:0000313" key="1">
    <source>
        <dbReference type="EMBL" id="QTN36223.1"/>
    </source>
</evidence>
<gene>
    <name evidence="1" type="ORF">HZ995_01475</name>
</gene>
<dbReference type="KEGG" id="cact:HZ995_01475"/>
<dbReference type="SUPFAM" id="SSF53187">
    <property type="entry name" value="Zn-dependent exopeptidases"/>
    <property type="match status" value="1"/>
</dbReference>
<dbReference type="Gene3D" id="3.40.630.10">
    <property type="entry name" value="Zn peptidases"/>
    <property type="match status" value="2"/>
</dbReference>
<accession>A0A975I7I5</accession>
<dbReference type="InterPro" id="IPR052030">
    <property type="entry name" value="Peptidase_M20/M20A_hydrolases"/>
</dbReference>
<dbReference type="PANTHER" id="PTHR30575:SF0">
    <property type="entry name" value="XAA-ARG DIPEPTIDASE"/>
    <property type="match status" value="1"/>
</dbReference>
<dbReference type="GO" id="GO:0016805">
    <property type="term" value="F:dipeptidase activity"/>
    <property type="evidence" value="ECO:0007669"/>
    <property type="project" value="TreeGrafter"/>
</dbReference>
<evidence type="ECO:0000313" key="2">
    <source>
        <dbReference type="Proteomes" id="UP000665026"/>
    </source>
</evidence>
<dbReference type="RefSeq" id="WP_209356926.1">
    <property type="nucleotide sequence ID" value="NZ_CP060010.1"/>
</dbReference>
<dbReference type="EMBL" id="CP060010">
    <property type="protein sequence ID" value="QTN36223.1"/>
    <property type="molecule type" value="Genomic_DNA"/>
</dbReference>
<name>A0A975I7I5_9RHOB</name>
<dbReference type="GO" id="GO:0071713">
    <property type="term" value="F:para-aminobenzoyl-glutamate hydrolase activity"/>
    <property type="evidence" value="ECO:0007669"/>
    <property type="project" value="TreeGrafter"/>
</dbReference>
<dbReference type="GO" id="GO:0005737">
    <property type="term" value="C:cytoplasm"/>
    <property type="evidence" value="ECO:0007669"/>
    <property type="project" value="TreeGrafter"/>
</dbReference>
<reference evidence="1" key="1">
    <citation type="submission" date="2020-07" db="EMBL/GenBank/DDBJ databases">
        <title>Genome sequences of bacteria associated with the marine, planktonic diatom Thalassiosira profunda strain ECT2AJA-044.</title>
        <authorList>
            <person name="Gargas C.B."/>
            <person name="Roberts W.R."/>
            <person name="Alverson A.J."/>
        </authorList>
    </citation>
    <scope>NUCLEOTIDE SEQUENCE</scope>
    <source>
        <strain evidence="1">ECT2AJA-044</strain>
    </source>
</reference>
<dbReference type="PANTHER" id="PTHR30575">
    <property type="entry name" value="PEPTIDASE M20"/>
    <property type="match status" value="1"/>
</dbReference>
<protein>
    <submittedName>
        <fullName evidence="1">Amidohydrolase</fullName>
    </submittedName>
</protein>
<dbReference type="AlphaFoldDB" id="A0A975I7I5"/>
<organism evidence="1 2">
    <name type="scientific">Cognatishimia activa</name>
    <dbReference type="NCBI Taxonomy" id="1715691"/>
    <lineage>
        <taxon>Bacteria</taxon>
        <taxon>Pseudomonadati</taxon>
        <taxon>Pseudomonadota</taxon>
        <taxon>Alphaproteobacteria</taxon>
        <taxon>Rhodobacterales</taxon>
        <taxon>Paracoccaceae</taxon>
        <taxon>Cognatishimia</taxon>
    </lineage>
</organism>
<proteinExistence type="predicted"/>